<evidence type="ECO:0000313" key="5">
    <source>
        <dbReference type="Proteomes" id="UP000078559"/>
    </source>
</evidence>
<dbReference type="InterPro" id="IPR017441">
    <property type="entry name" value="Protein_kinase_ATP_BS"/>
</dbReference>
<dbReference type="OrthoDB" id="4062651at2759"/>
<dbReference type="Gene3D" id="1.10.510.10">
    <property type="entry name" value="Transferase(Phosphotransferase) domain 1"/>
    <property type="match status" value="1"/>
</dbReference>
<feature type="binding site" evidence="1">
    <location>
        <position position="191"/>
    </location>
    <ligand>
        <name>ATP</name>
        <dbReference type="ChEBI" id="CHEBI:30616"/>
    </ligand>
</feature>
<dbReference type="GO" id="GO:0007165">
    <property type="term" value="P:signal transduction"/>
    <property type="evidence" value="ECO:0007669"/>
    <property type="project" value="TreeGrafter"/>
</dbReference>
<gene>
    <name evidence="4" type="ORF">VM1G_07640</name>
</gene>
<dbReference type="InterPro" id="IPR011009">
    <property type="entry name" value="Kinase-like_dom_sf"/>
</dbReference>
<dbReference type="GO" id="GO:0005737">
    <property type="term" value="C:cytoplasm"/>
    <property type="evidence" value="ECO:0007669"/>
    <property type="project" value="TreeGrafter"/>
</dbReference>
<reference evidence="4" key="1">
    <citation type="submission" date="2014-12" db="EMBL/GenBank/DDBJ databases">
        <title>Genome Sequence of Valsa Canker Pathogens Uncovers a Specific Adaption of Colonization on Woody Bark.</title>
        <authorList>
            <person name="Yin Z."/>
            <person name="Liu H."/>
            <person name="Gao X."/>
            <person name="Li Z."/>
            <person name="Song N."/>
            <person name="Ke X."/>
            <person name="Dai Q."/>
            <person name="Wu Y."/>
            <person name="Sun Y."/>
            <person name="Xu J.-R."/>
            <person name="Kang Z.K."/>
            <person name="Wang L."/>
            <person name="Huang L."/>
        </authorList>
    </citation>
    <scope>NUCLEOTIDE SEQUENCE [LARGE SCALE GENOMIC DNA]</scope>
    <source>
        <strain evidence="4">03-8</strain>
    </source>
</reference>
<feature type="compositionally biased region" description="Pro residues" evidence="2">
    <location>
        <begin position="31"/>
        <end position="44"/>
    </location>
</feature>
<dbReference type="GO" id="GO:0005524">
    <property type="term" value="F:ATP binding"/>
    <property type="evidence" value="ECO:0007669"/>
    <property type="project" value="UniProtKB-UniRule"/>
</dbReference>
<feature type="region of interest" description="Disordered" evidence="2">
    <location>
        <begin position="557"/>
        <end position="611"/>
    </location>
</feature>
<dbReference type="PROSITE" id="PS00107">
    <property type="entry name" value="PROTEIN_KINASE_ATP"/>
    <property type="match status" value="1"/>
</dbReference>
<organism evidence="4 5">
    <name type="scientific">Cytospora mali</name>
    <name type="common">Apple Valsa canker fungus</name>
    <name type="synonym">Valsa mali</name>
    <dbReference type="NCBI Taxonomy" id="578113"/>
    <lineage>
        <taxon>Eukaryota</taxon>
        <taxon>Fungi</taxon>
        <taxon>Dikarya</taxon>
        <taxon>Ascomycota</taxon>
        <taxon>Pezizomycotina</taxon>
        <taxon>Sordariomycetes</taxon>
        <taxon>Sordariomycetidae</taxon>
        <taxon>Diaporthales</taxon>
        <taxon>Cytosporaceae</taxon>
        <taxon>Cytospora</taxon>
    </lineage>
</organism>
<feature type="compositionally biased region" description="Low complexity" evidence="2">
    <location>
        <begin position="591"/>
        <end position="604"/>
    </location>
</feature>
<dbReference type="AlphaFoldDB" id="A0A194W7J9"/>
<accession>A0A194W7J9</accession>
<evidence type="ECO:0000256" key="1">
    <source>
        <dbReference type="PROSITE-ProRule" id="PRU10141"/>
    </source>
</evidence>
<dbReference type="EMBL" id="CM003105">
    <property type="protein sequence ID" value="KUI72454.1"/>
    <property type="molecule type" value="Genomic_DNA"/>
</dbReference>
<feature type="domain" description="Protein kinase" evidence="3">
    <location>
        <begin position="158"/>
        <end position="529"/>
    </location>
</feature>
<evidence type="ECO:0000313" key="4">
    <source>
        <dbReference type="EMBL" id="KUI72454.1"/>
    </source>
</evidence>
<protein>
    <recommendedName>
        <fullName evidence="3">Protein kinase domain-containing protein</fullName>
    </recommendedName>
</protein>
<dbReference type="Proteomes" id="UP000078559">
    <property type="component" value="Chromosome 8"/>
</dbReference>
<proteinExistence type="predicted"/>
<dbReference type="InterPro" id="IPR000719">
    <property type="entry name" value="Prot_kinase_dom"/>
</dbReference>
<sequence>MANQGPPRGDALLLQRLAAQVGNNAGAAAPAAPPPSSLAPPPPGTSEMFMRQFSPRYLQEFRRVKDMVSNFFVYHQHGLSLHAEKPWEDPNRPPVWTRRQGAWDGRYSGDPNIPIEQQVRMRWLFRDRGGGSSKTKSDIANRGARAVRRFLRGRGCDVSLLQVLGWGGNGVASLFEVRSGSGMARKKIVVKSMLRSGQGNDMDAERRMTLNLKRARHIVQMLSWRLELMANIDPPSQIPGATNGWALIDGNKELLTLEYMKNGDLWGFIKKIAAAGERTPNKILWKIFFCLVRACISMKVPPRLRTSANGEAFWDNSVGPDLVEGVPSAADPTRKHTLDVVHFDLDTKNILIGDFDDNEHQTAPILKVSDFGLAKTNTDAIFSEPIRAWLRRKAGKVQYLLPEQFHKEWEHIDILPELEQKQPTVAGQYGSWSNVYAIALSMQLLISQAGPPYPPVALGPLNHPDGNNLFEVPPVFVDVRQNRVRPFYTHGYQLEIEMDVDPQLRHLLMRCLADKPTDRPTLQELEEWIWSKEALPGWNDPNDGTRAWCDRIFRGAPDAPSSAAEAHPSLATTLPQAPPPPPMISWDGKDSPGSSDTSSSSDNSDGGGVQL</sequence>
<evidence type="ECO:0000256" key="2">
    <source>
        <dbReference type="SAM" id="MobiDB-lite"/>
    </source>
</evidence>
<evidence type="ECO:0000259" key="3">
    <source>
        <dbReference type="PROSITE" id="PS50011"/>
    </source>
</evidence>
<keyword evidence="1" id="KW-0547">Nucleotide-binding</keyword>
<feature type="region of interest" description="Disordered" evidence="2">
    <location>
        <begin position="24"/>
        <end position="47"/>
    </location>
</feature>
<name>A0A194W7J9_CYTMA</name>
<dbReference type="GO" id="GO:0004672">
    <property type="term" value="F:protein kinase activity"/>
    <property type="evidence" value="ECO:0007669"/>
    <property type="project" value="InterPro"/>
</dbReference>
<dbReference type="SUPFAM" id="SSF56112">
    <property type="entry name" value="Protein kinase-like (PK-like)"/>
    <property type="match status" value="1"/>
</dbReference>
<keyword evidence="1" id="KW-0067">ATP-binding</keyword>
<dbReference type="PANTHER" id="PTHR23257">
    <property type="entry name" value="SERINE-THREONINE PROTEIN KINASE"/>
    <property type="match status" value="1"/>
</dbReference>
<dbReference type="InterPro" id="IPR050167">
    <property type="entry name" value="Ser_Thr_protein_kinase"/>
</dbReference>
<dbReference type="PROSITE" id="PS50011">
    <property type="entry name" value="PROTEIN_KINASE_DOM"/>
    <property type="match status" value="1"/>
</dbReference>
<keyword evidence="5" id="KW-1185">Reference proteome</keyword>